<feature type="transmembrane region" description="Helical" evidence="6">
    <location>
        <begin position="89"/>
        <end position="113"/>
    </location>
</feature>
<dbReference type="KEGG" id="thd:BHV28_16030"/>
<proteinExistence type="predicted"/>
<dbReference type="InterPro" id="IPR019133">
    <property type="entry name" value="MIC60"/>
</dbReference>
<dbReference type="Proteomes" id="UP000188912">
    <property type="component" value="Chromosome"/>
</dbReference>
<dbReference type="GO" id="GO:0016020">
    <property type="term" value="C:membrane"/>
    <property type="evidence" value="ECO:0007669"/>
    <property type="project" value="UniProtKB-SubCell"/>
</dbReference>
<evidence type="ECO:0000256" key="4">
    <source>
        <dbReference type="ARBA" id="ARBA00023136"/>
    </source>
</evidence>
<comment type="subcellular location">
    <subcellularLocation>
        <location evidence="1">Membrane</location>
    </subcellularLocation>
</comment>
<keyword evidence="8" id="KW-1185">Reference proteome</keyword>
<name>A0A1U9JWS8_9HYPH</name>
<evidence type="ECO:0000256" key="6">
    <source>
        <dbReference type="SAM" id="Phobius"/>
    </source>
</evidence>
<feature type="compositionally biased region" description="Polar residues" evidence="5">
    <location>
        <begin position="13"/>
        <end position="23"/>
    </location>
</feature>
<reference evidence="7 8" key="1">
    <citation type="journal article" date="2010" name="Science">
        <title>Genomic comparison of the ants Camponotus floridanus and Harpegnathos saltator.</title>
        <authorList>
            <person name="Bonasio R."/>
            <person name="Zhang G."/>
            <person name="Ye C."/>
            <person name="Mutti N.S."/>
            <person name="Fang X."/>
            <person name="Qin N."/>
            <person name="Donahue G."/>
            <person name="Yang P."/>
            <person name="Li Q."/>
            <person name="Li C."/>
            <person name="Zhang P."/>
            <person name="Huang Z."/>
            <person name="Berger S.L."/>
            <person name="Reinberg D."/>
            <person name="Wang J."/>
            <person name="Liebig J."/>
        </authorList>
    </citation>
    <scope>NUCLEOTIDE SEQUENCE [LARGE SCALE GENOMIC DNA]</scope>
    <source>
        <strain evidence="7 8">Hsal</strain>
    </source>
</reference>
<keyword evidence="4 6" id="KW-0472">Membrane</keyword>
<evidence type="ECO:0000256" key="2">
    <source>
        <dbReference type="ARBA" id="ARBA00022692"/>
    </source>
</evidence>
<evidence type="ECO:0000256" key="3">
    <source>
        <dbReference type="ARBA" id="ARBA00022989"/>
    </source>
</evidence>
<evidence type="ECO:0000313" key="8">
    <source>
        <dbReference type="Proteomes" id="UP000188912"/>
    </source>
</evidence>
<evidence type="ECO:0000256" key="1">
    <source>
        <dbReference type="ARBA" id="ARBA00004370"/>
    </source>
</evidence>
<gene>
    <name evidence="7" type="ORF">BHV28_16030</name>
</gene>
<dbReference type="Pfam" id="PF09731">
    <property type="entry name" value="Mitofilin"/>
    <property type="match status" value="1"/>
</dbReference>
<feature type="compositionally biased region" description="Polar residues" evidence="5">
    <location>
        <begin position="37"/>
        <end position="57"/>
    </location>
</feature>
<sequence>MANTGKTRHSESTRSAASISHQITGEAEPVAIGNAAALTSSAMTTPENTPASNKASQTPPPPPEKPAKPQNHKPQEPNGRKPPQQPRRFALVLASLLAGLAGGTLAIGGITMLQKHDLMPNFITAYTGGEPLATSILPKTAAQDIAALKAQVGKQATDIENTLKALQTAPSGNADSKAALATLQQDISSRLGALETRLNALEQGQKNAVAPQQVQNLHTAVQSLQKQVSDVAATERKADIRMTALAAANALKAAVERGGSYSNELRLMEEVAPGGLSLEPLRAAADKGLPSTAELGTRFAKVADAIAATQTAIPDNAGFGQKLWAQARSLVVMRPTGNVTGNTAGAIAARMEVAINNGDYGRALNEWRGLSPQAQAVSRDFITTLESRTAIDKLLAQLVTTSLGHSKTQN</sequence>
<dbReference type="EMBL" id="CP017315">
    <property type="protein sequence ID" value="AQS42281.1"/>
    <property type="molecule type" value="Genomic_DNA"/>
</dbReference>
<evidence type="ECO:0000313" key="7">
    <source>
        <dbReference type="EMBL" id="AQS42281.1"/>
    </source>
</evidence>
<keyword evidence="2 6" id="KW-0812">Transmembrane</keyword>
<feature type="region of interest" description="Disordered" evidence="5">
    <location>
        <begin position="1"/>
        <end position="85"/>
    </location>
</feature>
<keyword evidence="3 6" id="KW-1133">Transmembrane helix</keyword>
<reference evidence="7 8" key="2">
    <citation type="journal article" date="2016" name="Sci. Rep.">
        <title>The genome of Rhizobiales bacteria in predatory ants reveals urease gene functions but no genes for nitrogen fixation.</title>
        <authorList>
            <person name="Neuvonen M.M."/>
            <person name="Tamarit D."/>
            <person name="Naslund K."/>
            <person name="Liebig J."/>
            <person name="Feldhaar H."/>
            <person name="Moran N.A."/>
            <person name="Guy L."/>
            <person name="Andersson S.G."/>
        </authorList>
    </citation>
    <scope>NUCLEOTIDE SEQUENCE [LARGE SCALE GENOMIC DNA]</scope>
    <source>
        <strain evidence="7 8">Hsal</strain>
    </source>
</reference>
<dbReference type="AlphaFoldDB" id="A0A1U9JWS8"/>
<accession>A0A1U9JWS8</accession>
<evidence type="ECO:0000256" key="5">
    <source>
        <dbReference type="SAM" id="MobiDB-lite"/>
    </source>
</evidence>
<organism evidence="7 8">
    <name type="scientific">Candidatus Tokpelaia hoelldobleri</name>
    <dbReference type="NCBI Taxonomy" id="1902579"/>
    <lineage>
        <taxon>Bacteria</taxon>
        <taxon>Pseudomonadati</taxon>
        <taxon>Pseudomonadota</taxon>
        <taxon>Alphaproteobacteria</taxon>
        <taxon>Hyphomicrobiales</taxon>
        <taxon>Candidatus Tokpelaia</taxon>
    </lineage>
</organism>
<protein>
    <submittedName>
        <fullName evidence="7">Mitochondrial inner membrane protein</fullName>
    </submittedName>
</protein>
<dbReference type="STRING" id="1902579.BHV28_16030"/>